<gene>
    <name evidence="2" type="ORF">NDU88_004565</name>
</gene>
<dbReference type="EMBL" id="JANPWB010000014">
    <property type="protein sequence ID" value="KAJ1099464.1"/>
    <property type="molecule type" value="Genomic_DNA"/>
</dbReference>
<proteinExistence type="predicted"/>
<feature type="region of interest" description="Disordered" evidence="1">
    <location>
        <begin position="30"/>
        <end position="49"/>
    </location>
</feature>
<evidence type="ECO:0000256" key="1">
    <source>
        <dbReference type="SAM" id="MobiDB-lite"/>
    </source>
</evidence>
<organism evidence="2 3">
    <name type="scientific">Pleurodeles waltl</name>
    <name type="common">Iberian ribbed newt</name>
    <dbReference type="NCBI Taxonomy" id="8319"/>
    <lineage>
        <taxon>Eukaryota</taxon>
        <taxon>Metazoa</taxon>
        <taxon>Chordata</taxon>
        <taxon>Craniata</taxon>
        <taxon>Vertebrata</taxon>
        <taxon>Euteleostomi</taxon>
        <taxon>Amphibia</taxon>
        <taxon>Batrachia</taxon>
        <taxon>Caudata</taxon>
        <taxon>Salamandroidea</taxon>
        <taxon>Salamandridae</taxon>
        <taxon>Pleurodelinae</taxon>
        <taxon>Pleurodeles</taxon>
    </lineage>
</organism>
<comment type="caution">
    <text evidence="2">The sequence shown here is derived from an EMBL/GenBank/DDBJ whole genome shotgun (WGS) entry which is preliminary data.</text>
</comment>
<protein>
    <submittedName>
        <fullName evidence="2">Uncharacterized protein</fullName>
    </submittedName>
</protein>
<sequence length="93" mass="10284">MRLTSGRRRPAPLLRSLARRTHAWGLEHRTRLQQPQAPATARLTIPQCRLEPRRLRSSLASGPDPLQGTVRRRISSDFSASGPAAPQDPQGVS</sequence>
<dbReference type="AlphaFoldDB" id="A0AAV7M8Q4"/>
<evidence type="ECO:0000313" key="3">
    <source>
        <dbReference type="Proteomes" id="UP001066276"/>
    </source>
</evidence>
<name>A0AAV7M8Q4_PLEWA</name>
<evidence type="ECO:0000313" key="2">
    <source>
        <dbReference type="EMBL" id="KAJ1099464.1"/>
    </source>
</evidence>
<feature type="region of interest" description="Disordered" evidence="1">
    <location>
        <begin position="54"/>
        <end position="93"/>
    </location>
</feature>
<accession>A0AAV7M8Q4</accession>
<dbReference type="Proteomes" id="UP001066276">
    <property type="component" value="Chromosome 10"/>
</dbReference>
<reference evidence="2" key="1">
    <citation type="journal article" date="2022" name="bioRxiv">
        <title>Sequencing and chromosome-scale assembly of the giantPleurodeles waltlgenome.</title>
        <authorList>
            <person name="Brown T."/>
            <person name="Elewa A."/>
            <person name="Iarovenko S."/>
            <person name="Subramanian E."/>
            <person name="Araus A.J."/>
            <person name="Petzold A."/>
            <person name="Susuki M."/>
            <person name="Suzuki K.-i.T."/>
            <person name="Hayashi T."/>
            <person name="Toyoda A."/>
            <person name="Oliveira C."/>
            <person name="Osipova E."/>
            <person name="Leigh N.D."/>
            <person name="Simon A."/>
            <person name="Yun M.H."/>
        </authorList>
    </citation>
    <scope>NUCLEOTIDE SEQUENCE</scope>
    <source>
        <strain evidence="2">20211129_DDA</strain>
        <tissue evidence="2">Liver</tissue>
    </source>
</reference>
<keyword evidence="3" id="KW-1185">Reference proteome</keyword>